<organism evidence="3 4">
    <name type="scientific">Falsiroseomonas oleicola</name>
    <dbReference type="NCBI Taxonomy" id="2801474"/>
    <lineage>
        <taxon>Bacteria</taxon>
        <taxon>Pseudomonadati</taxon>
        <taxon>Pseudomonadota</taxon>
        <taxon>Alphaproteobacteria</taxon>
        <taxon>Acetobacterales</taxon>
        <taxon>Roseomonadaceae</taxon>
        <taxon>Falsiroseomonas</taxon>
    </lineage>
</organism>
<gene>
    <name evidence="3" type="ORF">JJQ90_06395</name>
</gene>
<proteinExistence type="predicted"/>
<sequence length="64" mass="6704">MDKDRIKGALNEAKGSVKKTVGEAVGNERLEAEGHLDTAKGKAQGAVGRTKDAARDAIDGKDRV</sequence>
<evidence type="ECO:0000313" key="4">
    <source>
        <dbReference type="Proteomes" id="UP000689967"/>
    </source>
</evidence>
<reference evidence="3 4" key="1">
    <citation type="submission" date="2021-01" db="EMBL/GenBank/DDBJ databases">
        <title>Roseomonas sp. nov, a bacterium isolated from an oil production mixture in Yumen Oilfield.</title>
        <authorList>
            <person name="Wu D."/>
        </authorList>
    </citation>
    <scope>NUCLEOTIDE SEQUENCE [LARGE SCALE GENOMIC DNA]</scope>
    <source>
        <strain evidence="3 4">ROY-5-3</strain>
    </source>
</reference>
<feature type="compositionally biased region" description="Basic and acidic residues" evidence="1">
    <location>
        <begin position="49"/>
        <end position="64"/>
    </location>
</feature>
<evidence type="ECO:0000313" key="3">
    <source>
        <dbReference type="EMBL" id="MBU8543327.1"/>
    </source>
</evidence>
<feature type="region of interest" description="Disordered" evidence="1">
    <location>
        <begin position="34"/>
        <end position="64"/>
    </location>
</feature>
<dbReference type="Pfam" id="PF05532">
    <property type="entry name" value="CsbD"/>
    <property type="match status" value="1"/>
</dbReference>
<dbReference type="EMBL" id="JAERQM010000001">
    <property type="protein sequence ID" value="MBU8543327.1"/>
    <property type="molecule type" value="Genomic_DNA"/>
</dbReference>
<evidence type="ECO:0000256" key="1">
    <source>
        <dbReference type="SAM" id="MobiDB-lite"/>
    </source>
</evidence>
<dbReference type="InterPro" id="IPR008462">
    <property type="entry name" value="CsbD"/>
</dbReference>
<accession>A0ABS6H662</accession>
<dbReference type="Proteomes" id="UP000689967">
    <property type="component" value="Unassembled WGS sequence"/>
</dbReference>
<name>A0ABS6H662_9PROT</name>
<feature type="domain" description="CsbD-like" evidence="2">
    <location>
        <begin position="4"/>
        <end position="56"/>
    </location>
</feature>
<dbReference type="RefSeq" id="WP_216873601.1">
    <property type="nucleotide sequence ID" value="NZ_JAERQM010000001.1"/>
</dbReference>
<protein>
    <submittedName>
        <fullName evidence="3">CsbD family protein</fullName>
    </submittedName>
</protein>
<evidence type="ECO:0000259" key="2">
    <source>
        <dbReference type="Pfam" id="PF05532"/>
    </source>
</evidence>
<comment type="caution">
    <text evidence="3">The sequence shown here is derived from an EMBL/GenBank/DDBJ whole genome shotgun (WGS) entry which is preliminary data.</text>
</comment>
<keyword evidence="4" id="KW-1185">Reference proteome</keyword>